<dbReference type="Pfam" id="PF01393">
    <property type="entry name" value="Chromo_shadow"/>
    <property type="match status" value="1"/>
</dbReference>
<dbReference type="InterPro" id="IPR000953">
    <property type="entry name" value="Chromo/chromo_shadow_dom"/>
</dbReference>
<feature type="domain" description="Chromo" evidence="5">
    <location>
        <begin position="18"/>
        <end position="76"/>
    </location>
</feature>
<dbReference type="EnsemblMetazoa" id="XM_003387802.3">
    <property type="protein sequence ID" value="XP_003387850.1"/>
    <property type="gene ID" value="LOC100641557"/>
</dbReference>
<evidence type="ECO:0000256" key="2">
    <source>
        <dbReference type="ARBA" id="ARBA00022737"/>
    </source>
</evidence>
<dbReference type="PRINTS" id="PR00504">
    <property type="entry name" value="CHROMODOMAIN"/>
</dbReference>
<proteinExistence type="predicted"/>
<evidence type="ECO:0000256" key="3">
    <source>
        <dbReference type="ARBA" id="ARBA00023242"/>
    </source>
</evidence>
<dbReference type="FunFam" id="2.40.50.40:FF:000031">
    <property type="entry name" value="Heterochromatin protein 1"/>
    <property type="match status" value="1"/>
</dbReference>
<dbReference type="STRING" id="400682.A0A1X7UHM6"/>
<dbReference type="InterPro" id="IPR023780">
    <property type="entry name" value="Chromo_domain"/>
</dbReference>
<dbReference type="InterPro" id="IPR051219">
    <property type="entry name" value="Heterochromatin_chromo-domain"/>
</dbReference>
<dbReference type="SMART" id="SM00300">
    <property type="entry name" value="ChSh"/>
    <property type="match status" value="1"/>
</dbReference>
<evidence type="ECO:0000313" key="7">
    <source>
        <dbReference type="Proteomes" id="UP000007879"/>
    </source>
</evidence>
<reference evidence="7" key="1">
    <citation type="journal article" date="2010" name="Nature">
        <title>The Amphimedon queenslandica genome and the evolution of animal complexity.</title>
        <authorList>
            <person name="Srivastava M."/>
            <person name="Simakov O."/>
            <person name="Chapman J."/>
            <person name="Fahey B."/>
            <person name="Gauthier M.E."/>
            <person name="Mitros T."/>
            <person name="Richards G.S."/>
            <person name="Conaco C."/>
            <person name="Dacre M."/>
            <person name="Hellsten U."/>
            <person name="Larroux C."/>
            <person name="Putnam N.H."/>
            <person name="Stanke M."/>
            <person name="Adamska M."/>
            <person name="Darling A."/>
            <person name="Degnan S.M."/>
            <person name="Oakley T.H."/>
            <person name="Plachetzki D.C."/>
            <person name="Zhai Y."/>
            <person name="Adamski M."/>
            <person name="Calcino A."/>
            <person name="Cummins S.F."/>
            <person name="Goodstein D.M."/>
            <person name="Harris C."/>
            <person name="Jackson D.J."/>
            <person name="Leys S.P."/>
            <person name="Shu S."/>
            <person name="Woodcroft B.J."/>
            <person name="Vervoort M."/>
            <person name="Kosik K.S."/>
            <person name="Manning G."/>
            <person name="Degnan B.M."/>
            <person name="Rokhsar D.S."/>
        </authorList>
    </citation>
    <scope>NUCLEOTIDE SEQUENCE [LARGE SCALE GENOMIC DNA]</scope>
</reference>
<dbReference type="GO" id="GO:0005634">
    <property type="term" value="C:nucleus"/>
    <property type="evidence" value="ECO:0007669"/>
    <property type="project" value="UniProtKB-SubCell"/>
</dbReference>
<evidence type="ECO:0000256" key="4">
    <source>
        <dbReference type="SAM" id="MobiDB-lite"/>
    </source>
</evidence>
<feature type="compositionally biased region" description="Acidic residues" evidence="4">
    <location>
        <begin position="126"/>
        <end position="140"/>
    </location>
</feature>
<dbReference type="InterPro" id="IPR017984">
    <property type="entry name" value="Chromo_dom_subgr"/>
</dbReference>
<accession>A0A1X7UHM6</accession>
<dbReference type="InterPro" id="IPR016197">
    <property type="entry name" value="Chromo-like_dom_sf"/>
</dbReference>
<feature type="compositionally biased region" description="Low complexity" evidence="4">
    <location>
        <begin position="74"/>
        <end position="89"/>
    </location>
</feature>
<dbReference type="GO" id="GO:0000792">
    <property type="term" value="C:heterochromatin"/>
    <property type="evidence" value="ECO:0007669"/>
    <property type="project" value="UniProtKB-ARBA"/>
</dbReference>
<feature type="domain" description="Chromo" evidence="5">
    <location>
        <begin position="154"/>
        <end position="212"/>
    </location>
</feature>
<keyword evidence="3" id="KW-0539">Nucleus</keyword>
<name>A0A1X7UHM6_AMPQE</name>
<dbReference type="CDD" id="cd00034">
    <property type="entry name" value="CSD"/>
    <property type="match status" value="1"/>
</dbReference>
<dbReference type="InParanoid" id="A0A1X7UHM6"/>
<reference evidence="6" key="2">
    <citation type="submission" date="2017-05" db="UniProtKB">
        <authorList>
            <consortium name="EnsemblMetazoa"/>
        </authorList>
    </citation>
    <scope>IDENTIFICATION</scope>
</reference>
<dbReference type="OMA" id="WKGYADT"/>
<dbReference type="Gene3D" id="2.40.50.40">
    <property type="match status" value="2"/>
</dbReference>
<keyword evidence="7" id="KW-1185">Reference proteome</keyword>
<dbReference type="eggNOG" id="KOG1911">
    <property type="taxonomic scope" value="Eukaryota"/>
</dbReference>
<feature type="region of interest" description="Disordered" evidence="4">
    <location>
        <begin position="72"/>
        <end position="148"/>
    </location>
</feature>
<dbReference type="OrthoDB" id="433924at2759"/>
<dbReference type="Pfam" id="PF00385">
    <property type="entry name" value="Chromo"/>
    <property type="match status" value="1"/>
</dbReference>
<dbReference type="PROSITE" id="PS00598">
    <property type="entry name" value="CHROMO_1"/>
    <property type="match status" value="1"/>
</dbReference>
<evidence type="ECO:0000259" key="5">
    <source>
        <dbReference type="PROSITE" id="PS50013"/>
    </source>
</evidence>
<dbReference type="SUPFAM" id="SSF54160">
    <property type="entry name" value="Chromo domain-like"/>
    <property type="match status" value="2"/>
</dbReference>
<organism evidence="6">
    <name type="scientific">Amphimedon queenslandica</name>
    <name type="common">Sponge</name>
    <dbReference type="NCBI Taxonomy" id="400682"/>
    <lineage>
        <taxon>Eukaryota</taxon>
        <taxon>Metazoa</taxon>
        <taxon>Porifera</taxon>
        <taxon>Demospongiae</taxon>
        <taxon>Heteroscleromorpha</taxon>
        <taxon>Haplosclerida</taxon>
        <taxon>Niphatidae</taxon>
        <taxon>Amphimedon</taxon>
    </lineage>
</organism>
<protein>
    <recommendedName>
        <fullName evidence="5">Chromo domain-containing protein</fullName>
    </recommendedName>
</protein>
<sequence length="216" mass="23819">MPKARKTKKSKVEEKEVFSVEKILDKMVKDGKTFYLLKWFNFDDSENTWEPEENLSCPALIESFERQYAEKQKAISSSGSSKEAAAGSNSVGGGGSKAKKAKKASTASDPVVNQSPLKKSKIEPELPLEDEVSNGGDDDQDVRMPGESGFAKGWIAEDILGATEESGQVLFLIKWKDISQPELVYSTEANTAIPQMVIKFYESKLTWHDDKAAAES</sequence>
<dbReference type="InterPro" id="IPR008251">
    <property type="entry name" value="Chromo_shadow_dom"/>
</dbReference>
<gene>
    <name evidence="6" type="primary">100641557</name>
</gene>
<dbReference type="SMART" id="SM00298">
    <property type="entry name" value="CHROMO"/>
    <property type="match status" value="2"/>
</dbReference>
<dbReference type="EnsemblMetazoa" id="Aqu2.1.27272_001">
    <property type="protein sequence ID" value="Aqu2.1.27272_001"/>
    <property type="gene ID" value="Aqu2.1.27272"/>
</dbReference>
<dbReference type="PROSITE" id="PS50013">
    <property type="entry name" value="CHROMO_2"/>
    <property type="match status" value="2"/>
</dbReference>
<dbReference type="KEGG" id="aqu:100641557"/>
<dbReference type="Proteomes" id="UP000007879">
    <property type="component" value="Unassembled WGS sequence"/>
</dbReference>
<evidence type="ECO:0000256" key="1">
    <source>
        <dbReference type="ARBA" id="ARBA00004123"/>
    </source>
</evidence>
<keyword evidence="2" id="KW-0677">Repeat</keyword>
<evidence type="ECO:0000313" key="6">
    <source>
        <dbReference type="EnsemblMetazoa" id="Aqu2.1.27272_001"/>
    </source>
</evidence>
<dbReference type="AlphaFoldDB" id="A0A1X7UHM6"/>
<dbReference type="InterPro" id="IPR023779">
    <property type="entry name" value="Chromodomain_CS"/>
</dbReference>
<dbReference type="PANTHER" id="PTHR22812">
    <property type="entry name" value="CHROMOBOX PROTEIN"/>
    <property type="match status" value="1"/>
</dbReference>
<comment type="subcellular location">
    <subcellularLocation>
        <location evidence="1">Nucleus</location>
    </subcellularLocation>
</comment>